<dbReference type="GO" id="GO:0030956">
    <property type="term" value="C:glutamyl-tRNA(Gln) amidotransferase complex"/>
    <property type="evidence" value="ECO:0007669"/>
    <property type="project" value="TreeGrafter"/>
</dbReference>
<dbReference type="PANTHER" id="PTHR11659">
    <property type="entry name" value="GLUTAMYL-TRNA GLN AMIDOTRANSFERASE SUBUNIT B MITOCHONDRIAL AND PROKARYOTIC PET112-RELATED"/>
    <property type="match status" value="1"/>
</dbReference>
<dbReference type="InterPro" id="IPR018027">
    <property type="entry name" value="Asn/Gln_amidotransferase"/>
</dbReference>
<keyword evidence="4" id="KW-0067">ATP-binding</keyword>
<dbReference type="InterPro" id="IPR003789">
    <property type="entry name" value="Asn/Gln_tRNA_amidoTrase-B-like"/>
</dbReference>
<comment type="function">
    <text evidence="6">Allows the formation of correctly charged Asn-tRNA(Asn) or Gln-tRNA(Gln) through the transamidation of misacylated Asp-tRNA(Asn) or Glu-tRNA(Gln) in organisms which lack either or both of asparaginyl-tRNA or glutaminyl-tRNA synthetases. The reaction takes place in the presence of glutamine and ATP through an activated phospho-Asp-tRNA(Asn) or phospho-Glu-tRNA(Gln).</text>
</comment>
<evidence type="ECO:0000256" key="2">
    <source>
        <dbReference type="ARBA" id="ARBA00022598"/>
    </source>
</evidence>
<dbReference type="GO" id="GO:0005739">
    <property type="term" value="C:mitochondrion"/>
    <property type="evidence" value="ECO:0007669"/>
    <property type="project" value="TreeGrafter"/>
</dbReference>
<comment type="caution">
    <text evidence="10">The sequence shown here is derived from an EMBL/GenBank/DDBJ whole genome shotgun (WGS) entry which is preliminary data.</text>
</comment>
<dbReference type="SUPFAM" id="SSF55931">
    <property type="entry name" value="Glutamine synthetase/guanido kinase"/>
    <property type="match status" value="1"/>
</dbReference>
<dbReference type="Gene3D" id="1.10.2080.10">
    <property type="entry name" value="Insect odorant-binding protein A10/Ejaculatory bulb-specific protein 3"/>
    <property type="match status" value="1"/>
</dbReference>
<dbReference type="EMBL" id="CAKXAJ010026337">
    <property type="protein sequence ID" value="CAH2266972.1"/>
    <property type="molecule type" value="Genomic_DNA"/>
</dbReference>
<evidence type="ECO:0000259" key="9">
    <source>
        <dbReference type="SMART" id="SM00845"/>
    </source>
</evidence>
<dbReference type="InterPro" id="IPR017959">
    <property type="entry name" value="Asn/Gln-tRNA_amidoTrfase_suB/E"/>
</dbReference>
<name>A0A8S4SIM5_9NEOP</name>
<dbReference type="SMART" id="SM00845">
    <property type="entry name" value="GatB_Yqey"/>
    <property type="match status" value="1"/>
</dbReference>
<dbReference type="OrthoDB" id="7458998at2759"/>
<gene>
    <name evidence="10" type="primary">jg6672</name>
    <name evidence="10" type="ORF">PAEG_LOCUS25568</name>
</gene>
<dbReference type="InterPro" id="IPR014746">
    <property type="entry name" value="Gln_synth/guanido_kin_cat_dom"/>
</dbReference>
<evidence type="ECO:0000256" key="4">
    <source>
        <dbReference type="ARBA" id="ARBA00022840"/>
    </source>
</evidence>
<dbReference type="Pfam" id="PF02934">
    <property type="entry name" value="GatB_N"/>
    <property type="match status" value="1"/>
</dbReference>
<evidence type="ECO:0000256" key="5">
    <source>
        <dbReference type="ARBA" id="ARBA00022917"/>
    </source>
</evidence>
<evidence type="ECO:0000256" key="1">
    <source>
        <dbReference type="ARBA" id="ARBA00011123"/>
    </source>
</evidence>
<evidence type="ECO:0000313" key="11">
    <source>
        <dbReference type="Proteomes" id="UP000838756"/>
    </source>
</evidence>
<dbReference type="SUPFAM" id="SSF100910">
    <property type="entry name" value="Chemosensory protein Csp2"/>
    <property type="match status" value="1"/>
</dbReference>
<keyword evidence="11" id="KW-1185">Reference proteome</keyword>
<protein>
    <submittedName>
        <fullName evidence="10">Jg6672 protein</fullName>
    </submittedName>
</protein>
<keyword evidence="3" id="KW-0547">Nucleotide-binding</keyword>
<dbReference type="SUPFAM" id="SSF89095">
    <property type="entry name" value="GatB/YqeY motif"/>
    <property type="match status" value="1"/>
</dbReference>
<dbReference type="InterPro" id="IPR005055">
    <property type="entry name" value="A10/PebIII"/>
</dbReference>
<evidence type="ECO:0000256" key="3">
    <source>
        <dbReference type="ARBA" id="ARBA00022741"/>
    </source>
</evidence>
<proteinExistence type="predicted"/>
<comment type="subunit">
    <text evidence="1">Heterotrimer of A, B and C subunits.</text>
</comment>
<dbReference type="AlphaFoldDB" id="A0A8S4SIM5"/>
<dbReference type="InterPro" id="IPR006075">
    <property type="entry name" value="Asn/Gln-tRNA_Trfase_suB/E_cat"/>
</dbReference>
<reference evidence="10" key="1">
    <citation type="submission" date="2022-03" db="EMBL/GenBank/DDBJ databases">
        <authorList>
            <person name="Lindestad O."/>
        </authorList>
    </citation>
    <scope>NUCLEOTIDE SEQUENCE</scope>
</reference>
<sequence>MVAEHKIQKNGEEAAALVKELVLIVQRLGACTGRMEEGALRVDANVSLRRVGDPLSTRTEIKNIGSVRGVAGAIRHEIDRQRTLLEGGGRIINETRAWDATAKVTIPMRDKEVVQDYRYMPEPNLPPLRVNLITKEDTQDVISVPLVKEKIPELPEESRTKLIKQFELKSEAAIQLVNEPVLLEFFLKIILNTSRNPTKVANFLLNDLLTILNKRKINVENCPVSDEQLADLIDFLLQNKINLDVCKLVIDELIEDSTLKVKHLINSKAWFLITDDTMIINKSLADMIAPGIDRSLPDGGTSMGYNVVYGDEDLTVINQVVGNEEKWNSVMKSSDVYRALPPLPAQDVKCLMSVDRYCSKDMGKMKSVLIQALKDDCKQCTTAEKESAGKIVASLMAHDPTAWKLFLTRYDSLNKVQRILG</sequence>
<comment type="catalytic activity">
    <reaction evidence="8">
        <text>L-glutamyl-tRNA(Gln) + L-glutamine + ATP + H2O = L-glutaminyl-tRNA(Gln) + L-glutamate + ADP + phosphate + H(+)</text>
        <dbReference type="Rhea" id="RHEA:17521"/>
        <dbReference type="Rhea" id="RHEA-COMP:9681"/>
        <dbReference type="Rhea" id="RHEA-COMP:9684"/>
        <dbReference type="ChEBI" id="CHEBI:15377"/>
        <dbReference type="ChEBI" id="CHEBI:15378"/>
        <dbReference type="ChEBI" id="CHEBI:29985"/>
        <dbReference type="ChEBI" id="CHEBI:30616"/>
        <dbReference type="ChEBI" id="CHEBI:43474"/>
        <dbReference type="ChEBI" id="CHEBI:58359"/>
        <dbReference type="ChEBI" id="CHEBI:78520"/>
        <dbReference type="ChEBI" id="CHEBI:78521"/>
        <dbReference type="ChEBI" id="CHEBI:456216"/>
    </reaction>
</comment>
<dbReference type="GO" id="GO:0050567">
    <property type="term" value="F:glutaminyl-tRNA synthase (glutamine-hydrolyzing) activity"/>
    <property type="evidence" value="ECO:0007669"/>
    <property type="project" value="TreeGrafter"/>
</dbReference>
<feature type="domain" description="Asn/Gln amidotransferase" evidence="9">
    <location>
        <begin position="184"/>
        <end position="288"/>
    </location>
</feature>
<organism evidence="10 11">
    <name type="scientific">Pararge aegeria aegeria</name>
    <dbReference type="NCBI Taxonomy" id="348720"/>
    <lineage>
        <taxon>Eukaryota</taxon>
        <taxon>Metazoa</taxon>
        <taxon>Ecdysozoa</taxon>
        <taxon>Arthropoda</taxon>
        <taxon>Hexapoda</taxon>
        <taxon>Insecta</taxon>
        <taxon>Pterygota</taxon>
        <taxon>Neoptera</taxon>
        <taxon>Endopterygota</taxon>
        <taxon>Lepidoptera</taxon>
        <taxon>Glossata</taxon>
        <taxon>Ditrysia</taxon>
        <taxon>Papilionoidea</taxon>
        <taxon>Nymphalidae</taxon>
        <taxon>Satyrinae</taxon>
        <taxon>Satyrini</taxon>
        <taxon>Parargina</taxon>
        <taxon>Pararge</taxon>
    </lineage>
</organism>
<dbReference type="GO" id="GO:0032543">
    <property type="term" value="P:mitochondrial translation"/>
    <property type="evidence" value="ECO:0007669"/>
    <property type="project" value="TreeGrafter"/>
</dbReference>
<accession>A0A8S4SIM5</accession>
<comment type="catalytic activity">
    <reaction evidence="7">
        <text>L-aspartyl-tRNA(Asn) + L-glutamine + ATP + H2O = L-asparaginyl-tRNA(Asn) + L-glutamate + ADP + phosphate + 2 H(+)</text>
        <dbReference type="Rhea" id="RHEA:14513"/>
        <dbReference type="Rhea" id="RHEA-COMP:9674"/>
        <dbReference type="Rhea" id="RHEA-COMP:9677"/>
        <dbReference type="ChEBI" id="CHEBI:15377"/>
        <dbReference type="ChEBI" id="CHEBI:15378"/>
        <dbReference type="ChEBI" id="CHEBI:29985"/>
        <dbReference type="ChEBI" id="CHEBI:30616"/>
        <dbReference type="ChEBI" id="CHEBI:43474"/>
        <dbReference type="ChEBI" id="CHEBI:58359"/>
        <dbReference type="ChEBI" id="CHEBI:78515"/>
        <dbReference type="ChEBI" id="CHEBI:78516"/>
        <dbReference type="ChEBI" id="CHEBI:456216"/>
    </reaction>
</comment>
<dbReference type="Proteomes" id="UP000838756">
    <property type="component" value="Unassembled WGS sequence"/>
</dbReference>
<dbReference type="PANTHER" id="PTHR11659:SF0">
    <property type="entry name" value="GLUTAMYL-TRNA(GLN) AMIDOTRANSFERASE SUBUNIT B, MITOCHONDRIAL"/>
    <property type="match status" value="1"/>
</dbReference>
<evidence type="ECO:0000313" key="10">
    <source>
        <dbReference type="EMBL" id="CAH2266972.1"/>
    </source>
</evidence>
<dbReference type="Pfam" id="PF02637">
    <property type="entry name" value="GatB_Yqey"/>
    <property type="match status" value="1"/>
</dbReference>
<keyword evidence="5" id="KW-0648">Protein biosynthesis</keyword>
<dbReference type="Gene3D" id="1.10.150.380">
    <property type="entry name" value="GatB domain, N-terminal subdomain"/>
    <property type="match status" value="1"/>
</dbReference>
<dbReference type="GO" id="GO:0070681">
    <property type="term" value="P:glutaminyl-tRNAGln biosynthesis via transamidation"/>
    <property type="evidence" value="ECO:0007669"/>
    <property type="project" value="TreeGrafter"/>
</dbReference>
<evidence type="ECO:0000256" key="8">
    <source>
        <dbReference type="ARBA" id="ARBA00047913"/>
    </source>
</evidence>
<evidence type="ECO:0000256" key="7">
    <source>
        <dbReference type="ARBA" id="ARBA00047380"/>
    </source>
</evidence>
<keyword evidence="2" id="KW-0436">Ligase</keyword>
<dbReference type="InterPro" id="IPR036682">
    <property type="entry name" value="OS_D_A10/PebIII_sf"/>
</dbReference>
<dbReference type="GO" id="GO:0005524">
    <property type="term" value="F:ATP binding"/>
    <property type="evidence" value="ECO:0007669"/>
    <property type="project" value="UniProtKB-KW"/>
</dbReference>
<dbReference type="Pfam" id="PF03392">
    <property type="entry name" value="OS-D"/>
    <property type="match status" value="1"/>
</dbReference>
<dbReference type="InterPro" id="IPR042114">
    <property type="entry name" value="GatB_C_1"/>
</dbReference>
<evidence type="ECO:0000256" key="6">
    <source>
        <dbReference type="ARBA" id="ARBA00024799"/>
    </source>
</evidence>